<dbReference type="EMBL" id="QANS01000004">
    <property type="protein sequence ID" value="PTU30864.1"/>
    <property type="molecule type" value="Genomic_DNA"/>
</dbReference>
<dbReference type="InterPro" id="IPR029058">
    <property type="entry name" value="AB_hydrolase_fold"/>
</dbReference>
<dbReference type="SUPFAM" id="SSF53474">
    <property type="entry name" value="alpha/beta-Hydrolases"/>
    <property type="match status" value="1"/>
</dbReference>
<evidence type="ECO:0000259" key="1">
    <source>
        <dbReference type="Pfam" id="PF12697"/>
    </source>
</evidence>
<name>A0A2T5ME44_9GAMM</name>
<accession>A0A2T5ME44</accession>
<gene>
    <name evidence="2" type="ORF">CJD38_11170</name>
</gene>
<sequence>MSMTENKSIQGVADVPGARLRYRLVGVPGAPLLVFENGWGASYEQWTWIERELAAHAQLLFYNRAGIGGSELLQAQTVTGLSDQFAALPAALGLTQPIIAVGHSYGGLMCSLHAAQRSDVLKAVVEIDPTTEVSDPVLDGNLRALGPMVRVLKLCLSMGLPNFLFGSLAKTLPDAEGKEMMIRALSKPESLDAGVAEFALLISIRSAIAKAHLSGLPRLVIGAGTTADPRGGLLSRLMSNSKRASETFERSKSLQRDRVVSDPGCQITMLPYNHSALVFEEAGAKVSAANILSFLRTIES</sequence>
<keyword evidence="3" id="KW-1185">Reference proteome</keyword>
<dbReference type="InterPro" id="IPR000073">
    <property type="entry name" value="AB_hydrolase_1"/>
</dbReference>
<comment type="caution">
    <text evidence="2">The sequence shown here is derived from an EMBL/GenBank/DDBJ whole genome shotgun (WGS) entry which is preliminary data.</text>
</comment>
<dbReference type="Pfam" id="PF12697">
    <property type="entry name" value="Abhydrolase_6"/>
    <property type="match status" value="1"/>
</dbReference>
<evidence type="ECO:0000313" key="3">
    <source>
        <dbReference type="Proteomes" id="UP000244248"/>
    </source>
</evidence>
<feature type="domain" description="AB hydrolase-1" evidence="1">
    <location>
        <begin position="33"/>
        <end position="287"/>
    </location>
</feature>
<evidence type="ECO:0000313" key="2">
    <source>
        <dbReference type="EMBL" id="PTU30864.1"/>
    </source>
</evidence>
<reference evidence="2 3" key="1">
    <citation type="submission" date="2018-04" db="EMBL/GenBank/DDBJ databases">
        <title>Novel species isolated from glacier.</title>
        <authorList>
            <person name="Liu Q."/>
            <person name="Xin Y.-H."/>
        </authorList>
    </citation>
    <scope>NUCLEOTIDE SEQUENCE [LARGE SCALE GENOMIC DNA]</scope>
    <source>
        <strain evidence="2 3">GT1R17</strain>
    </source>
</reference>
<organism evidence="2 3">
    <name type="scientific">Stenotrophobium rhamnosiphilum</name>
    <dbReference type="NCBI Taxonomy" id="2029166"/>
    <lineage>
        <taxon>Bacteria</taxon>
        <taxon>Pseudomonadati</taxon>
        <taxon>Pseudomonadota</taxon>
        <taxon>Gammaproteobacteria</taxon>
        <taxon>Nevskiales</taxon>
        <taxon>Nevskiaceae</taxon>
        <taxon>Stenotrophobium</taxon>
    </lineage>
</organism>
<proteinExistence type="predicted"/>
<dbReference type="Gene3D" id="3.40.50.1820">
    <property type="entry name" value="alpha/beta hydrolase"/>
    <property type="match status" value="1"/>
</dbReference>
<dbReference type="Proteomes" id="UP000244248">
    <property type="component" value="Unassembled WGS sequence"/>
</dbReference>
<protein>
    <recommendedName>
        <fullName evidence="1">AB hydrolase-1 domain-containing protein</fullName>
    </recommendedName>
</protein>
<dbReference type="AlphaFoldDB" id="A0A2T5ME44"/>